<evidence type="ECO:0000259" key="6">
    <source>
        <dbReference type="PROSITE" id="PS50158"/>
    </source>
</evidence>
<keyword evidence="1" id="KW-0479">Metal-binding</keyword>
<dbReference type="AlphaFoldDB" id="A0A6D2K8G2"/>
<dbReference type="InterPro" id="IPR007527">
    <property type="entry name" value="Znf_SWIM"/>
</dbReference>
<comment type="caution">
    <text evidence="8">The sequence shown here is derived from an EMBL/GenBank/DDBJ whole genome shotgun (WGS) entry which is preliminary data.</text>
</comment>
<feature type="compositionally biased region" description="Basic residues" evidence="5">
    <location>
        <begin position="1229"/>
        <end position="1240"/>
    </location>
</feature>
<dbReference type="OrthoDB" id="1090593at2759"/>
<dbReference type="InterPro" id="IPR038925">
    <property type="entry name" value="At3g17800-like"/>
</dbReference>
<dbReference type="InterPro" id="IPR008479">
    <property type="entry name" value="DUF760"/>
</dbReference>
<dbReference type="Pfam" id="PF10551">
    <property type="entry name" value="MULE"/>
    <property type="match status" value="1"/>
</dbReference>
<sequence length="1272" mass="145521">MDAVTANLVQSPSLLRRTSENVSRSSFLTASCPPGFMRFGSGPQLRLRHNSSLQFTRPLQISRTTSAKSRRSVVVKASASGDASTGSIAPLQLKSPVGQFLSQILVSHPHLVPAAVEQQLEQLQTDRDAEEQIKDASSSAPGTTDIVLYRRIAEVREKERRRALEEILYALVVQKFMDANVSLVPSITSSSVDPSGRVDTWPTQDGELEQLYSPEVYEMIQNHLSVILKNRVGDLSTIAQISKLGVGQVYAASVMYGYFLKRIDQRFQLEKTMRILPGGSDEGETGIEQAGREAERSFYDEDAEETYQAVSSNQDVGGSFMINASGGFGSETKQSRLKTYVMSFDGETLQRYATIRSREAVGIIEKHTEALFGRPEIVITPQGTIDSSKDEHIKISFKGLKRLVLEAVTFGSFLWDVESHVDSSDDVSFTIYYGGKFTNMSDDTLVYNGGSGHELLTQPRSLFQGLPVSLYGQRIWYKLPFEDLKELRILCEGTENFERMCEAAKWTRMIEIYMEKDEDCEGDHGNEEGRNDDQNMERGADQVEQRGRDDNNEDGRDNNTDDGRDQDREDGREVYEMCEEEAQVEEVVAKFFEEEENDDYQRTPTTSDNEGRKIQRCPYDRWVRGSGELKIKQVFESVKEFREAVIEYALKGGWNIRFNRWGAVKSEALCGIEKCSWRVYCSYEDSIAMWMIKTFQENHTCFKDGRCKILSQQVICDMFIHELRNDPLLKPVIMQQRIHDRYDVAPSHNQCRKAKKKALELIEEEFKEQYSRMKDYRDELKARNPHSTVEVRTEINAVGVEVFDSFYMCFSGLRDTWKGHCRPIFGIDGCFLKSNSKGQLLAAVGRDANNQIYPFAWAVVQVENSESWLWFIRHLKNDLGLGNGEGFTVISDRQKGLLFAVNQELPEIEHRMCARHIYGNIRKDHPRKPQLKTKFWRVVDSFNEEDYEINLAQLKKYDSDIYEAFMSRNPRNCSRAFFKTDSCCEDALNNFSESYNNTLEKARAMPLIQSLETMRRQTMMRIAMRRKMTQKHKATHSLKVALVIAEEEKAVKHLRTIASRPGLFEVMDNGQSHKVNMKEKTCRCRKWDLTGIPCRHALRVVFDNPKTYKKEDLVSDWYLTTKWQDQYIDSIGPVNGMKFWRTSGETTLEAPDTEVQKGRKKNPQKRIKGVNESPKKGKKATNHGRDMHCYRCGLADHNAYKCPNSGVPFKPRPPKKSKLADGMEDPRPVGKKGRKPKKKKTVTEVVESQDLAGPSQPTQTSTPEFGEWDRWT</sequence>
<evidence type="ECO:0000256" key="2">
    <source>
        <dbReference type="ARBA" id="ARBA00022771"/>
    </source>
</evidence>
<gene>
    <name evidence="8" type="ORF">MERR_LOCUS35402</name>
</gene>
<reference evidence="8" key="1">
    <citation type="submission" date="2020-01" db="EMBL/GenBank/DDBJ databases">
        <authorList>
            <person name="Mishra B."/>
        </authorList>
    </citation>
    <scope>NUCLEOTIDE SEQUENCE [LARGE SCALE GENOMIC DNA]</scope>
</reference>
<evidence type="ECO:0000256" key="3">
    <source>
        <dbReference type="ARBA" id="ARBA00022833"/>
    </source>
</evidence>
<dbReference type="InterPro" id="IPR018289">
    <property type="entry name" value="MULE_transposase_dom"/>
</dbReference>
<organism evidence="8 9">
    <name type="scientific">Microthlaspi erraticum</name>
    <dbReference type="NCBI Taxonomy" id="1685480"/>
    <lineage>
        <taxon>Eukaryota</taxon>
        <taxon>Viridiplantae</taxon>
        <taxon>Streptophyta</taxon>
        <taxon>Embryophyta</taxon>
        <taxon>Tracheophyta</taxon>
        <taxon>Spermatophyta</taxon>
        <taxon>Magnoliopsida</taxon>
        <taxon>eudicotyledons</taxon>
        <taxon>Gunneridae</taxon>
        <taxon>Pentapetalae</taxon>
        <taxon>rosids</taxon>
        <taxon>malvids</taxon>
        <taxon>Brassicales</taxon>
        <taxon>Brassicaceae</taxon>
        <taxon>Coluteocarpeae</taxon>
        <taxon>Microthlaspi</taxon>
    </lineage>
</organism>
<evidence type="ECO:0000256" key="4">
    <source>
        <dbReference type="PROSITE-ProRule" id="PRU00047"/>
    </source>
</evidence>
<dbReference type="Pfam" id="PF05542">
    <property type="entry name" value="DUF760"/>
    <property type="match status" value="1"/>
</dbReference>
<dbReference type="PROSITE" id="PS50966">
    <property type="entry name" value="ZF_SWIM"/>
    <property type="match status" value="1"/>
</dbReference>
<dbReference type="PANTHER" id="PTHR31808">
    <property type="entry name" value="EXPRESSED PROTEIN"/>
    <property type="match status" value="1"/>
</dbReference>
<dbReference type="Pfam" id="PF04434">
    <property type="entry name" value="SWIM"/>
    <property type="match status" value="1"/>
</dbReference>
<keyword evidence="9" id="KW-1185">Reference proteome</keyword>
<dbReference type="InterPro" id="IPR006564">
    <property type="entry name" value="Znf_PMZ"/>
</dbReference>
<protein>
    <recommendedName>
        <fullName evidence="10">SWIM-type domain-containing protein</fullName>
    </recommendedName>
</protein>
<keyword evidence="2 4" id="KW-0863">Zinc-finger</keyword>
<feature type="region of interest" description="Disordered" evidence="5">
    <location>
        <begin position="1150"/>
        <end position="1185"/>
    </location>
</feature>
<dbReference type="SMART" id="SM00575">
    <property type="entry name" value="ZnF_PMZ"/>
    <property type="match status" value="1"/>
</dbReference>
<feature type="compositionally biased region" description="Basic and acidic residues" evidence="5">
    <location>
        <begin position="522"/>
        <end position="569"/>
    </location>
</feature>
<dbReference type="PROSITE" id="PS50158">
    <property type="entry name" value="ZF_CCHC"/>
    <property type="match status" value="1"/>
</dbReference>
<name>A0A6D2K8G2_9BRAS</name>
<feature type="compositionally biased region" description="Basic residues" evidence="5">
    <location>
        <begin position="1158"/>
        <end position="1168"/>
    </location>
</feature>
<dbReference type="InterPro" id="IPR001878">
    <property type="entry name" value="Znf_CCHC"/>
</dbReference>
<keyword evidence="3" id="KW-0862">Zinc</keyword>
<evidence type="ECO:0000256" key="1">
    <source>
        <dbReference type="ARBA" id="ARBA00022723"/>
    </source>
</evidence>
<dbReference type="Proteomes" id="UP000467841">
    <property type="component" value="Unassembled WGS sequence"/>
</dbReference>
<dbReference type="GO" id="GO:0008270">
    <property type="term" value="F:zinc ion binding"/>
    <property type="evidence" value="ECO:0007669"/>
    <property type="project" value="UniProtKB-KW"/>
</dbReference>
<evidence type="ECO:0000313" key="9">
    <source>
        <dbReference type="Proteomes" id="UP000467841"/>
    </source>
</evidence>
<evidence type="ECO:0008006" key="10">
    <source>
        <dbReference type="Google" id="ProtNLM"/>
    </source>
</evidence>
<dbReference type="EMBL" id="CACVBM020001385">
    <property type="protein sequence ID" value="CAA7048167.1"/>
    <property type="molecule type" value="Genomic_DNA"/>
</dbReference>
<feature type="domain" description="SWIM-type" evidence="7">
    <location>
        <begin position="1073"/>
        <end position="1105"/>
    </location>
</feature>
<feature type="region of interest" description="Disordered" evidence="5">
    <location>
        <begin position="1204"/>
        <end position="1272"/>
    </location>
</feature>
<dbReference type="GO" id="GO:0003676">
    <property type="term" value="F:nucleic acid binding"/>
    <property type="evidence" value="ECO:0007669"/>
    <property type="project" value="InterPro"/>
</dbReference>
<evidence type="ECO:0000259" key="7">
    <source>
        <dbReference type="PROSITE" id="PS50966"/>
    </source>
</evidence>
<feature type="domain" description="CCHC-type" evidence="6">
    <location>
        <begin position="1189"/>
        <end position="1204"/>
    </location>
</feature>
<feature type="region of interest" description="Disordered" evidence="5">
    <location>
        <begin position="518"/>
        <end position="569"/>
    </location>
</feature>
<dbReference type="PANTHER" id="PTHR31808:SF4">
    <property type="entry name" value="LIGASE, PUTATIVE (DUF760)-RELATED"/>
    <property type="match status" value="1"/>
</dbReference>
<accession>A0A6D2K8G2</accession>
<feature type="compositionally biased region" description="Basic and acidic residues" evidence="5">
    <location>
        <begin position="1218"/>
        <end position="1228"/>
    </location>
</feature>
<evidence type="ECO:0000256" key="5">
    <source>
        <dbReference type="SAM" id="MobiDB-lite"/>
    </source>
</evidence>
<proteinExistence type="predicted"/>
<evidence type="ECO:0000313" key="8">
    <source>
        <dbReference type="EMBL" id="CAA7048167.1"/>
    </source>
</evidence>